<dbReference type="SUPFAM" id="SSF53448">
    <property type="entry name" value="Nucleotide-diphospho-sugar transferases"/>
    <property type="match status" value="1"/>
</dbReference>
<dbReference type="GO" id="GO:0005978">
    <property type="term" value="P:glycogen biosynthetic process"/>
    <property type="evidence" value="ECO:0007669"/>
    <property type="project" value="UniProtKB-UniRule"/>
</dbReference>
<dbReference type="GO" id="GO:0005524">
    <property type="term" value="F:ATP binding"/>
    <property type="evidence" value="ECO:0007669"/>
    <property type="project" value="UniProtKB-KW"/>
</dbReference>
<dbReference type="PANTHER" id="PTHR43523:SF2">
    <property type="entry name" value="GLUCOSE-1-PHOSPHATE ADENYLYLTRANSFERASE"/>
    <property type="match status" value="1"/>
</dbReference>
<dbReference type="Pfam" id="PF00483">
    <property type="entry name" value="NTP_transferase"/>
    <property type="match status" value="1"/>
</dbReference>
<feature type="binding site" evidence="9">
    <location>
        <position position="204"/>
    </location>
    <ligand>
        <name>alpha-D-glucose 1-phosphate</name>
        <dbReference type="ChEBI" id="CHEBI:58601"/>
    </ligand>
</feature>
<dbReference type="AlphaFoldDB" id="A0A1I2N299"/>
<evidence type="ECO:0000256" key="1">
    <source>
        <dbReference type="ARBA" id="ARBA00010443"/>
    </source>
</evidence>
<dbReference type="Pfam" id="PF24894">
    <property type="entry name" value="Hexapep_GlmU"/>
    <property type="match status" value="1"/>
</dbReference>
<feature type="binding site" evidence="9">
    <location>
        <position position="178"/>
    </location>
    <ligand>
        <name>alpha-D-glucose 1-phosphate</name>
        <dbReference type="ChEBI" id="CHEBI:58601"/>
    </ligand>
</feature>
<dbReference type="SUPFAM" id="SSF51161">
    <property type="entry name" value="Trimeric LpxA-like enzymes"/>
    <property type="match status" value="1"/>
</dbReference>
<dbReference type="HAMAP" id="MF_00624">
    <property type="entry name" value="GlgC"/>
    <property type="match status" value="1"/>
</dbReference>
<evidence type="ECO:0000256" key="9">
    <source>
        <dbReference type="HAMAP-Rule" id="MF_00624"/>
    </source>
</evidence>
<name>A0A1I2N299_9BACL</name>
<keyword evidence="6 9" id="KW-0067">ATP-binding</keyword>
<comment type="function">
    <text evidence="9">Involved in the biosynthesis of ADP-glucose, a building block required for the elongation reactions to produce glycogen. Catalyzes the reaction between ATP and alpha-D-glucose 1-phosphate (G1P) to produce pyrophosphate and ADP-Glc.</text>
</comment>
<comment type="caution">
    <text evidence="9">Lacks conserved residue(s) required for the propagation of feature annotation.</text>
</comment>
<dbReference type="UniPathway" id="UPA00164"/>
<dbReference type="PANTHER" id="PTHR43523">
    <property type="entry name" value="GLUCOSE-1-PHOSPHATE ADENYLYLTRANSFERASE-RELATED"/>
    <property type="match status" value="1"/>
</dbReference>
<dbReference type="InterPro" id="IPR005836">
    <property type="entry name" value="ADP_Glu_pyroP_CS"/>
</dbReference>
<feature type="domain" description="Nucleotidyl transferase" evidence="10">
    <location>
        <begin position="21"/>
        <end position="271"/>
    </location>
</feature>
<dbReference type="InterPro" id="IPR029044">
    <property type="entry name" value="Nucleotide-diphossugar_trans"/>
</dbReference>
<evidence type="ECO:0000256" key="5">
    <source>
        <dbReference type="ARBA" id="ARBA00022741"/>
    </source>
</evidence>
<dbReference type="InterPro" id="IPR023049">
    <property type="entry name" value="GlgC_bac"/>
</dbReference>
<evidence type="ECO:0000259" key="11">
    <source>
        <dbReference type="Pfam" id="PF24894"/>
    </source>
</evidence>
<dbReference type="STRING" id="269670.SAMN02982927_00138"/>
<dbReference type="CDD" id="cd04651">
    <property type="entry name" value="LbH_G1P_AT_C"/>
    <property type="match status" value="1"/>
</dbReference>
<keyword evidence="4 9" id="KW-0548">Nucleotidyltransferase</keyword>
<dbReference type="Gene3D" id="3.90.550.10">
    <property type="entry name" value="Spore Coat Polysaccharide Biosynthesis Protein SpsA, Chain A"/>
    <property type="match status" value="1"/>
</dbReference>
<protein>
    <recommendedName>
        <fullName evidence="9">Glucose-1-phosphate adenylyltransferase</fullName>
        <ecNumber evidence="9">2.7.7.27</ecNumber>
    </recommendedName>
    <alternativeName>
        <fullName evidence="9">ADP-glucose pyrophosphorylase</fullName>
        <shortName evidence="9">ADPGlc PPase</shortName>
    </alternativeName>
    <alternativeName>
        <fullName evidence="9">ADP-glucose synthase</fullName>
    </alternativeName>
</protein>
<evidence type="ECO:0000256" key="8">
    <source>
        <dbReference type="ARBA" id="ARBA00023277"/>
    </source>
</evidence>
<keyword evidence="2 9" id="KW-0321">Glycogen metabolism</keyword>
<evidence type="ECO:0000256" key="6">
    <source>
        <dbReference type="ARBA" id="ARBA00022840"/>
    </source>
</evidence>
<dbReference type="InterPro" id="IPR005835">
    <property type="entry name" value="NTP_transferase_dom"/>
</dbReference>
<dbReference type="InterPro" id="IPR011004">
    <property type="entry name" value="Trimer_LpxA-like_sf"/>
</dbReference>
<comment type="catalytic activity">
    <reaction evidence="9">
        <text>alpha-D-glucose 1-phosphate + ATP + H(+) = ADP-alpha-D-glucose + diphosphate</text>
        <dbReference type="Rhea" id="RHEA:12120"/>
        <dbReference type="ChEBI" id="CHEBI:15378"/>
        <dbReference type="ChEBI" id="CHEBI:30616"/>
        <dbReference type="ChEBI" id="CHEBI:33019"/>
        <dbReference type="ChEBI" id="CHEBI:57498"/>
        <dbReference type="ChEBI" id="CHEBI:58601"/>
        <dbReference type="EC" id="2.7.7.27"/>
    </reaction>
</comment>
<feature type="site" description="Could play a key role in the communication between the regulatory and the substrate sites" evidence="9">
    <location>
        <position position="112"/>
    </location>
</feature>
<evidence type="ECO:0000256" key="7">
    <source>
        <dbReference type="ARBA" id="ARBA00023056"/>
    </source>
</evidence>
<proteinExistence type="inferred from homology"/>
<keyword evidence="13" id="KW-1185">Reference proteome</keyword>
<evidence type="ECO:0000313" key="13">
    <source>
        <dbReference type="Proteomes" id="UP000198752"/>
    </source>
</evidence>
<reference evidence="13" key="1">
    <citation type="submission" date="2016-10" db="EMBL/GenBank/DDBJ databases">
        <authorList>
            <person name="Varghese N."/>
            <person name="Submissions S."/>
        </authorList>
    </citation>
    <scope>NUCLEOTIDE SEQUENCE [LARGE SCALE GENOMIC DNA]</scope>
    <source>
        <strain evidence="13">ATCC 700379</strain>
    </source>
</reference>
<dbReference type="Gene3D" id="2.160.10.10">
    <property type="entry name" value="Hexapeptide repeat proteins"/>
    <property type="match status" value="1"/>
</dbReference>
<evidence type="ECO:0000256" key="4">
    <source>
        <dbReference type="ARBA" id="ARBA00022695"/>
    </source>
</evidence>
<dbReference type="NCBIfam" id="TIGR02091">
    <property type="entry name" value="glgC"/>
    <property type="match status" value="1"/>
</dbReference>
<dbReference type="EC" id="2.7.7.27" evidence="9"/>
<feature type="binding site" evidence="9">
    <location>
        <begin position="193"/>
        <end position="194"/>
    </location>
    <ligand>
        <name>alpha-D-glucose 1-phosphate</name>
        <dbReference type="ChEBI" id="CHEBI:58601"/>
    </ligand>
</feature>
<dbReference type="PROSITE" id="PS00808">
    <property type="entry name" value="ADP_GLC_PYROPHOSPH_1"/>
    <property type="match status" value="1"/>
</dbReference>
<keyword evidence="8 9" id="KW-0119">Carbohydrate metabolism</keyword>
<dbReference type="EMBL" id="FOOY01000003">
    <property type="protein sequence ID" value="SFF95857.1"/>
    <property type="molecule type" value="Genomic_DNA"/>
</dbReference>
<feature type="site" description="Could play a key role in the communication between the regulatory and the substrate sites" evidence="9">
    <location>
        <position position="73"/>
    </location>
</feature>
<feature type="domain" description="Glucose-1-phosphate adenylyltransferase/Bifunctional protein GlmU-like C-terminal hexapeptide" evidence="11">
    <location>
        <begin position="304"/>
        <end position="375"/>
    </location>
</feature>
<sequence>MCGRRWDCHSFSIIMKNEMIAMILAGGQGSRLGKLTRTIAKPAVPFGGKYRIIDFSLSNCSNSGIRTIGVVTQYQPLELNSHIGNGSSWGLDHKDGGVTILQPHSSLDGEKWFEGTAHAIYQNISYIDSHNPTYLLILSGDHIYKMDYEHMLHFHKRKKASATVAVIHVPLDEASRFGIMNTDNTDRIIDFEEKPKVPKSNLASMGIYIFTWEILRRYLMESHATGQNMDDFGKNVIPTFLANGENVFAYSFTGYWKDVGTIESLWEANMAFINPDHELNIRDKSWRIYSKNPVAPPHYMAAGAKVKESLVVDGCYISGEINHSIISQNVKIGANSVVKDSIIMANSVIGKNVTISHAIVGEHAVFADNAQVVGDQSIEVIGYNEIVGGLNDEEK</sequence>
<evidence type="ECO:0000256" key="2">
    <source>
        <dbReference type="ARBA" id="ARBA00022600"/>
    </source>
</evidence>
<accession>A0A1I2N299</accession>
<dbReference type="Proteomes" id="UP000198752">
    <property type="component" value="Unassembled WGS sequence"/>
</dbReference>
<dbReference type="InterPro" id="IPR056818">
    <property type="entry name" value="GlmU/GlgC-like_hexapep"/>
</dbReference>
<dbReference type="PROSITE" id="PS00810">
    <property type="entry name" value="ADP_GLC_PYROPHOSPH_3"/>
    <property type="match status" value="1"/>
</dbReference>
<dbReference type="GO" id="GO:0008878">
    <property type="term" value="F:glucose-1-phosphate adenylyltransferase activity"/>
    <property type="evidence" value="ECO:0007669"/>
    <property type="project" value="UniProtKB-UniRule"/>
</dbReference>
<evidence type="ECO:0000313" key="12">
    <source>
        <dbReference type="EMBL" id="SFF95857.1"/>
    </source>
</evidence>
<dbReference type="CDD" id="cd02508">
    <property type="entry name" value="ADP_Glucose_PP"/>
    <property type="match status" value="1"/>
</dbReference>
<comment type="pathway">
    <text evidence="9">Glycan biosynthesis; glycogen biosynthesis.</text>
</comment>
<evidence type="ECO:0000256" key="3">
    <source>
        <dbReference type="ARBA" id="ARBA00022679"/>
    </source>
</evidence>
<keyword evidence="3 9" id="KW-0808">Transferase</keyword>
<dbReference type="NCBIfam" id="NF003670">
    <property type="entry name" value="PRK05293.1"/>
    <property type="match status" value="1"/>
</dbReference>
<comment type="similarity">
    <text evidence="1 9">Belongs to the bacterial/plant glucose-1-phosphate adenylyltransferase family.</text>
</comment>
<keyword evidence="7 9" id="KW-0320">Glycogen biosynthesis</keyword>
<dbReference type="PROSITE" id="PS00809">
    <property type="entry name" value="ADP_GLC_PYROPHOSPH_2"/>
    <property type="match status" value="1"/>
</dbReference>
<keyword evidence="5 9" id="KW-0547">Nucleotide-binding</keyword>
<comment type="subunit">
    <text evidence="9">Homotetramer.</text>
</comment>
<evidence type="ECO:0000259" key="10">
    <source>
        <dbReference type="Pfam" id="PF00483"/>
    </source>
</evidence>
<organism evidence="12 13">
    <name type="scientific">Sporolactobacillus nakayamae</name>
    <dbReference type="NCBI Taxonomy" id="269670"/>
    <lineage>
        <taxon>Bacteria</taxon>
        <taxon>Bacillati</taxon>
        <taxon>Bacillota</taxon>
        <taxon>Bacilli</taxon>
        <taxon>Bacillales</taxon>
        <taxon>Sporolactobacillaceae</taxon>
        <taxon>Sporolactobacillus</taxon>
    </lineage>
</organism>
<gene>
    <name evidence="9" type="primary">glgC</name>
    <name evidence="12" type="ORF">SAMN02982927_00138</name>
</gene>
<dbReference type="InterPro" id="IPR011831">
    <property type="entry name" value="ADP-Glc_PPase"/>
</dbReference>